<sequence>MPGSGTYLARAALSRVMEPSDLPGLALIRVLGPWRTMRIIADYEKLDPKSEERVAYYLQEQASKQWSGITECLARWRPRLPNLSPRRDLRFIASQGGGLLIPEASNWPTALRDLGLREPIALWYLGKANGPGLSWPPLRDVVALVGARDATAYGEAVTSELSDELVARGKSVISGGAYGIDAIAHRSALKASSELTLPTIAVMAGGLDRFYPSGNQELLMEITRRCVVLAEVPPGARPTRYRFLQRNRLIAALAAVTVVVEARWRSGALSTAHHALDLGREVAAVPGSVYSANSAGCHRLLREGAACVTQAAEVLELMSPLGDIDTQRPSMTSETDGLPVQDLLLLDALPLHHTTSADKLCALAGLPLTSVQAGLGRLEALGLAQRRNAGWSRDHPRG</sequence>
<dbReference type="EMBL" id="CP011005">
    <property type="protein sequence ID" value="AJT42927.1"/>
    <property type="molecule type" value="Genomic_DNA"/>
</dbReference>
<dbReference type="KEGG" id="ari:UM93_06200"/>
<feature type="domain" description="Smf/DprA SLOG" evidence="2">
    <location>
        <begin position="100"/>
        <end position="318"/>
    </location>
</feature>
<reference evidence="3 4" key="1">
    <citation type="journal article" date="2015" name="Genome Announc.">
        <title>Complete Genome Sequencing of Protease-Producing Novel Arthrobacter sp. Strain IHBB 11108 Using PacBio Single-Molecule Real-Time Sequencing Technology.</title>
        <authorList>
            <person name="Kiran S."/>
            <person name="Swarnkar M.K."/>
            <person name="Pal M."/>
            <person name="Thakur R."/>
            <person name="Tewari R."/>
            <person name="Singh A.K."/>
            <person name="Gulati A."/>
        </authorList>
    </citation>
    <scope>NUCLEOTIDE SEQUENCE [LARGE SCALE GENOMIC DNA]</scope>
    <source>
        <strain evidence="3 4">IHBB 11108</strain>
    </source>
</reference>
<dbReference type="OrthoDB" id="9785707at2"/>
<dbReference type="STRING" id="1618207.UM93_06200"/>
<organism evidence="3 4">
    <name type="scientific">Psychromicrobium lacuslunae</name>
    <dbReference type="NCBI Taxonomy" id="1618207"/>
    <lineage>
        <taxon>Bacteria</taxon>
        <taxon>Bacillati</taxon>
        <taxon>Actinomycetota</taxon>
        <taxon>Actinomycetes</taxon>
        <taxon>Micrococcales</taxon>
        <taxon>Micrococcaceae</taxon>
        <taxon>Psychromicrobium</taxon>
    </lineage>
</organism>
<evidence type="ECO:0000259" key="2">
    <source>
        <dbReference type="Pfam" id="PF02481"/>
    </source>
</evidence>
<accession>A0A0D4C2K9</accession>
<dbReference type="Gene3D" id="3.40.50.450">
    <property type="match status" value="1"/>
</dbReference>
<dbReference type="Pfam" id="PF02481">
    <property type="entry name" value="DNA_processg_A"/>
    <property type="match status" value="1"/>
</dbReference>
<evidence type="ECO:0000256" key="1">
    <source>
        <dbReference type="ARBA" id="ARBA00006525"/>
    </source>
</evidence>
<dbReference type="NCBIfam" id="TIGR00732">
    <property type="entry name" value="dprA"/>
    <property type="match status" value="1"/>
</dbReference>
<dbReference type="AlphaFoldDB" id="A0A0D4C2K9"/>
<dbReference type="SUPFAM" id="SSF102405">
    <property type="entry name" value="MCP/YpsA-like"/>
    <property type="match status" value="1"/>
</dbReference>
<keyword evidence="4" id="KW-1185">Reference proteome</keyword>
<dbReference type="HOGENOM" id="CLU_029601_2_3_11"/>
<evidence type="ECO:0000313" key="4">
    <source>
        <dbReference type="Proteomes" id="UP000061839"/>
    </source>
</evidence>
<dbReference type="InterPro" id="IPR003488">
    <property type="entry name" value="DprA"/>
</dbReference>
<name>A0A0D4C2K9_9MICC</name>
<comment type="similarity">
    <text evidence="1">Belongs to the DprA/Smf family.</text>
</comment>
<gene>
    <name evidence="3" type="ORF">UM93_06200</name>
</gene>
<dbReference type="PATRIC" id="fig|1618207.4.peg.1258"/>
<proteinExistence type="inferred from homology"/>
<dbReference type="PANTHER" id="PTHR43022">
    <property type="entry name" value="PROTEIN SMF"/>
    <property type="match status" value="1"/>
</dbReference>
<dbReference type="InterPro" id="IPR057666">
    <property type="entry name" value="DrpA_SLOG"/>
</dbReference>
<dbReference type="GO" id="GO:0009294">
    <property type="term" value="P:DNA-mediated transformation"/>
    <property type="evidence" value="ECO:0007669"/>
    <property type="project" value="InterPro"/>
</dbReference>
<dbReference type="Proteomes" id="UP000061839">
    <property type="component" value="Chromosome"/>
</dbReference>
<dbReference type="PANTHER" id="PTHR43022:SF1">
    <property type="entry name" value="PROTEIN SMF"/>
    <property type="match status" value="1"/>
</dbReference>
<evidence type="ECO:0000313" key="3">
    <source>
        <dbReference type="EMBL" id="AJT42927.1"/>
    </source>
</evidence>
<protein>
    <submittedName>
        <fullName evidence="3">DNA processing protein DprA</fullName>
    </submittedName>
</protein>